<keyword evidence="4" id="KW-0929">Antimicrobial</keyword>
<keyword evidence="7" id="KW-0044">Antibiotic</keyword>
<evidence type="ECO:0000313" key="12">
    <source>
        <dbReference type="RefSeq" id="XP_018538917.1"/>
    </source>
</evidence>
<dbReference type="GeneTree" id="ENSGT00390000013999"/>
<evidence type="ECO:0000256" key="3">
    <source>
        <dbReference type="ARBA" id="ARBA00022525"/>
    </source>
</evidence>
<gene>
    <name evidence="10 12 13" type="primary">LOC108887813</name>
</gene>
<dbReference type="Proteomes" id="UP000314980">
    <property type="component" value="Unassembled WGS sequence"/>
</dbReference>
<sequence>MKTFSVAVAVAVMLAIISLEESSAFTFTGVQELEELMSNDNPVAEHEETAVDSWMMPYNFRQKRQSGPAAKKCRLCCNCCPGMRGCGVCCKF</sequence>
<dbReference type="InterPro" id="IPR010500">
    <property type="entry name" value="Hepcidin"/>
</dbReference>
<protein>
    <submittedName>
        <fullName evidence="13">Hepcidin-like isoform X8</fullName>
    </submittedName>
    <submittedName>
        <fullName evidence="12">Hepcidin-like isoform X9</fullName>
    </submittedName>
</protein>
<keyword evidence="3" id="KW-0964">Secreted</keyword>
<evidence type="ECO:0000313" key="11">
    <source>
        <dbReference type="Proteomes" id="UP000314980"/>
    </source>
</evidence>
<evidence type="ECO:0000256" key="1">
    <source>
        <dbReference type="ARBA" id="ARBA00004613"/>
    </source>
</evidence>
<dbReference type="InParanoid" id="A0A4W6E8W4"/>
<dbReference type="Proteomes" id="UP000694890">
    <property type="component" value="Linkage group LG15"/>
</dbReference>
<dbReference type="PANTHER" id="PTHR16877">
    <property type="entry name" value="HEPCIDIN"/>
    <property type="match status" value="1"/>
</dbReference>
<dbReference type="Ensembl" id="ENSLCAT00010035263.1">
    <property type="protein sequence ID" value="ENSLCAP00010034450.1"/>
    <property type="gene ID" value="ENSLCAG00010016182.1"/>
</dbReference>
<dbReference type="GO" id="GO:0042742">
    <property type="term" value="P:defense response to bacterium"/>
    <property type="evidence" value="ECO:0007669"/>
    <property type="project" value="UniProtKB-KW"/>
</dbReference>
<evidence type="ECO:0000313" key="10">
    <source>
        <dbReference type="Ensembl" id="ENSLCAP00010034450.1"/>
    </source>
</evidence>
<name>A0A4W6E8W4_LATCA</name>
<keyword evidence="6 9" id="KW-0732">Signal</keyword>
<dbReference type="GeneID" id="108887813"/>
<evidence type="ECO:0000256" key="6">
    <source>
        <dbReference type="ARBA" id="ARBA00022729"/>
    </source>
</evidence>
<evidence type="ECO:0000313" key="13">
    <source>
        <dbReference type="RefSeq" id="XP_050931799.1"/>
    </source>
</evidence>
<organism evidence="10 11">
    <name type="scientific">Lates calcarifer</name>
    <name type="common">Barramundi</name>
    <name type="synonym">Holocentrus calcarifer</name>
    <dbReference type="NCBI Taxonomy" id="8187"/>
    <lineage>
        <taxon>Eukaryota</taxon>
        <taxon>Metazoa</taxon>
        <taxon>Chordata</taxon>
        <taxon>Craniata</taxon>
        <taxon>Vertebrata</taxon>
        <taxon>Euteleostomi</taxon>
        <taxon>Actinopterygii</taxon>
        <taxon>Neopterygii</taxon>
        <taxon>Teleostei</taxon>
        <taxon>Neoteleostei</taxon>
        <taxon>Acanthomorphata</taxon>
        <taxon>Carangaria</taxon>
        <taxon>Carangaria incertae sedis</taxon>
        <taxon>Centropomidae</taxon>
        <taxon>Lates</taxon>
    </lineage>
</organism>
<evidence type="ECO:0000256" key="5">
    <source>
        <dbReference type="ARBA" id="ARBA00022702"/>
    </source>
</evidence>
<reference evidence="12 13" key="2">
    <citation type="submission" date="2025-04" db="UniProtKB">
        <authorList>
            <consortium name="RefSeq"/>
        </authorList>
    </citation>
    <scope>IDENTIFICATION</scope>
    <source>
        <tissue evidence="12 13">Brain</tissue>
    </source>
</reference>
<dbReference type="PANTHER" id="PTHR16877:SF0">
    <property type="entry name" value="HEPCIDIN"/>
    <property type="match status" value="1"/>
</dbReference>
<dbReference type="Pfam" id="PF06446">
    <property type="entry name" value="Hepcidin"/>
    <property type="match status" value="1"/>
</dbReference>
<feature type="chain" id="PRO_5044613402" evidence="9">
    <location>
        <begin position="25"/>
        <end position="92"/>
    </location>
</feature>
<reference evidence="10" key="3">
    <citation type="submission" date="2025-05" db="UniProtKB">
        <authorList>
            <consortium name="Ensembl"/>
        </authorList>
    </citation>
    <scope>IDENTIFICATION</scope>
</reference>
<dbReference type="RefSeq" id="XP_018538917.1">
    <property type="nucleotide sequence ID" value="XM_018683401.2"/>
</dbReference>
<dbReference type="RefSeq" id="XP_050931799.1">
    <property type="nucleotide sequence ID" value="XM_051075842.1"/>
</dbReference>
<comment type="similarity">
    <text evidence="2">Belongs to the hepcidin family.</text>
</comment>
<accession>A0A4W6E8W4</accession>
<dbReference type="GO" id="GO:0006879">
    <property type="term" value="P:intracellular iron ion homeostasis"/>
    <property type="evidence" value="ECO:0007669"/>
    <property type="project" value="InterPro"/>
</dbReference>
<keyword evidence="11" id="KW-1185">Reference proteome</keyword>
<dbReference type="AlphaFoldDB" id="A0A4W6E8W4"/>
<dbReference type="GO" id="GO:0005179">
    <property type="term" value="F:hormone activity"/>
    <property type="evidence" value="ECO:0007669"/>
    <property type="project" value="UniProtKB-KW"/>
</dbReference>
<evidence type="ECO:0000256" key="7">
    <source>
        <dbReference type="ARBA" id="ARBA00023022"/>
    </source>
</evidence>
<keyword evidence="8" id="KW-1015">Disulfide bond</keyword>
<feature type="signal peptide" evidence="9">
    <location>
        <begin position="1"/>
        <end position="24"/>
    </location>
</feature>
<proteinExistence type="inferred from homology"/>
<keyword evidence="5" id="KW-0372">Hormone</keyword>
<reference evidence="11" key="1">
    <citation type="submission" date="2015-09" db="EMBL/GenBank/DDBJ databases">
        <authorList>
            <person name="Sai Rama Sridatta P."/>
        </authorList>
    </citation>
    <scope>NUCLEOTIDE SEQUENCE [LARGE SCALE GENOMIC DNA]</scope>
</reference>
<dbReference type="GO" id="GO:0005576">
    <property type="term" value="C:extracellular region"/>
    <property type="evidence" value="ECO:0007669"/>
    <property type="project" value="UniProtKB-SubCell"/>
</dbReference>
<evidence type="ECO:0000256" key="4">
    <source>
        <dbReference type="ARBA" id="ARBA00022529"/>
    </source>
</evidence>
<evidence type="ECO:0000256" key="8">
    <source>
        <dbReference type="ARBA" id="ARBA00023157"/>
    </source>
</evidence>
<evidence type="ECO:0000256" key="2">
    <source>
        <dbReference type="ARBA" id="ARBA00008022"/>
    </source>
</evidence>
<evidence type="ECO:0000256" key="9">
    <source>
        <dbReference type="SAM" id="SignalP"/>
    </source>
</evidence>
<comment type="subcellular location">
    <subcellularLocation>
        <location evidence="1">Secreted</location>
    </subcellularLocation>
</comment>
<dbReference type="OrthoDB" id="9428792at2759"/>